<dbReference type="RefSeq" id="WP_084410554.1">
    <property type="nucleotide sequence ID" value="NZ_FWXR01000011.1"/>
</dbReference>
<keyword evidence="3" id="KW-1185">Reference proteome</keyword>
<dbReference type="AlphaFoldDB" id="A0A1W2CV46"/>
<evidence type="ECO:0000259" key="1">
    <source>
        <dbReference type="Pfam" id="PF13649"/>
    </source>
</evidence>
<dbReference type="Gene3D" id="3.40.50.150">
    <property type="entry name" value="Vaccinia Virus protein VP39"/>
    <property type="match status" value="1"/>
</dbReference>
<dbReference type="Proteomes" id="UP000192656">
    <property type="component" value="Unassembled WGS sequence"/>
</dbReference>
<name>A0A1W2CV46_9HYPH</name>
<dbReference type="SUPFAM" id="SSF102588">
    <property type="entry name" value="LmbE-like"/>
    <property type="match status" value="1"/>
</dbReference>
<evidence type="ECO:0000313" key="2">
    <source>
        <dbReference type="EMBL" id="SMC89071.1"/>
    </source>
</evidence>
<dbReference type="InterPro" id="IPR041698">
    <property type="entry name" value="Methyltransf_25"/>
</dbReference>
<accession>A0A1W2CV46</accession>
<dbReference type="Pfam" id="PF13649">
    <property type="entry name" value="Methyltransf_25"/>
    <property type="match status" value="1"/>
</dbReference>
<dbReference type="PANTHER" id="PTHR12993:SF29">
    <property type="entry name" value="BLR3841 PROTEIN"/>
    <property type="match status" value="1"/>
</dbReference>
<evidence type="ECO:0000313" key="3">
    <source>
        <dbReference type="Proteomes" id="UP000192656"/>
    </source>
</evidence>
<reference evidence="2 3" key="1">
    <citation type="submission" date="2017-04" db="EMBL/GenBank/DDBJ databases">
        <authorList>
            <person name="Afonso C.L."/>
            <person name="Miller P.J."/>
            <person name="Scott M.A."/>
            <person name="Spackman E."/>
            <person name="Goraichik I."/>
            <person name="Dimitrov K.M."/>
            <person name="Suarez D.L."/>
            <person name="Swayne D.E."/>
        </authorList>
    </citation>
    <scope>NUCLEOTIDE SEQUENCE [LARGE SCALE GENOMIC DNA]</scope>
    <source>
        <strain evidence="2 3">CGMCC 1.10972</strain>
    </source>
</reference>
<dbReference type="Gene3D" id="3.40.50.10320">
    <property type="entry name" value="LmbE-like"/>
    <property type="match status" value="1"/>
</dbReference>
<dbReference type="InterPro" id="IPR029063">
    <property type="entry name" value="SAM-dependent_MTases_sf"/>
</dbReference>
<dbReference type="InterPro" id="IPR024078">
    <property type="entry name" value="LmbE-like_dom_sf"/>
</dbReference>
<proteinExistence type="predicted"/>
<dbReference type="Pfam" id="PF02585">
    <property type="entry name" value="PIG-L"/>
    <property type="match status" value="1"/>
</dbReference>
<sequence length="452" mass="48813">MSDTYAHWLARCAKAPSTKAHRLLGTGGLVVIAPHPDDETLGASALLSEAAQSGRPVGIVALTDGEASHPGSKAFPRERLAEVRRSEQEAALTALGLRQVRWLRLSLPDGGAGRDPRWADAPARIAAFCHAIGAETLSAPHPGDPHPDHHAAAALAEEVRTLRPDLRLLFYQVWSMRLSGEAPYRHEQLLPFGIATDPEAKRRAIACHASQLGQLIADDPDGFVLPDWFLTAQAAPREIHALAPMRGTVPPPSHFAALYADGGDPWHVRSSRYEAAKRADNCDQLKGRTYRAGLDIGCGEGHLSRALIESGIALGVTGIDREGAIVERASAVHADLASLTFRSGSLPDDLPDGPFDLVVMSEVLYFLDEQGLSALATKVEKRLAPGADLLIVSYRGKTGTPLSGRQSHDLLVALFGETLRSISLRERESYRAELLRFRREAEEGWADTAPSR</sequence>
<dbReference type="OrthoDB" id="9790023at2"/>
<gene>
    <name evidence="2" type="ORF">SAMN06297251_111139</name>
</gene>
<dbReference type="SUPFAM" id="SSF53335">
    <property type="entry name" value="S-adenosyl-L-methionine-dependent methyltransferases"/>
    <property type="match status" value="1"/>
</dbReference>
<dbReference type="CDD" id="cd02440">
    <property type="entry name" value="AdoMet_MTases"/>
    <property type="match status" value="1"/>
</dbReference>
<dbReference type="STRING" id="937218.SAMN06297251_111139"/>
<dbReference type="GO" id="GO:0016811">
    <property type="term" value="F:hydrolase activity, acting on carbon-nitrogen (but not peptide) bonds, in linear amides"/>
    <property type="evidence" value="ECO:0007669"/>
    <property type="project" value="TreeGrafter"/>
</dbReference>
<organism evidence="2 3">
    <name type="scientific">Fulvimarina manganoxydans</name>
    <dbReference type="NCBI Taxonomy" id="937218"/>
    <lineage>
        <taxon>Bacteria</taxon>
        <taxon>Pseudomonadati</taxon>
        <taxon>Pseudomonadota</taxon>
        <taxon>Alphaproteobacteria</taxon>
        <taxon>Hyphomicrobiales</taxon>
        <taxon>Aurantimonadaceae</taxon>
        <taxon>Fulvimarina</taxon>
    </lineage>
</organism>
<dbReference type="EMBL" id="FWXR01000011">
    <property type="protein sequence ID" value="SMC89071.1"/>
    <property type="molecule type" value="Genomic_DNA"/>
</dbReference>
<protein>
    <submittedName>
        <fullName evidence="2">N-acetylglucosaminyl deacetylase, LmbE family</fullName>
    </submittedName>
</protein>
<dbReference type="PANTHER" id="PTHR12993">
    <property type="entry name" value="N-ACETYLGLUCOSAMINYL-PHOSPHATIDYLINOSITOL DE-N-ACETYLASE-RELATED"/>
    <property type="match status" value="1"/>
</dbReference>
<feature type="domain" description="Methyltransferase" evidence="1">
    <location>
        <begin position="294"/>
        <end position="386"/>
    </location>
</feature>
<dbReference type="InterPro" id="IPR003737">
    <property type="entry name" value="GlcNAc_PI_deacetylase-related"/>
</dbReference>